<dbReference type="RefSeq" id="WP_274519124.1">
    <property type="nucleotide sequence ID" value="NZ_FNNF01000001.1"/>
</dbReference>
<name>A0A1H2PWU4_9FIRM</name>
<evidence type="ECO:0000313" key="2">
    <source>
        <dbReference type="Proteomes" id="UP000182429"/>
    </source>
</evidence>
<dbReference type="Proteomes" id="UP000182429">
    <property type="component" value="Unassembled WGS sequence"/>
</dbReference>
<reference evidence="1 2" key="1">
    <citation type="submission" date="2016-10" db="EMBL/GenBank/DDBJ databases">
        <authorList>
            <person name="de Groot N.N."/>
        </authorList>
    </citation>
    <scope>NUCLEOTIDE SEQUENCE [LARGE SCALE GENOMIC DNA]</scope>
    <source>
        <strain evidence="1 2">S3b</strain>
    </source>
</reference>
<sequence>MEAKEGNKSIYVLLEEEIMGLDIPDSEKAKRLSRLIKVRN</sequence>
<dbReference type="EMBL" id="FNNF01000001">
    <property type="protein sequence ID" value="SDV99382.1"/>
    <property type="molecule type" value="Genomic_DNA"/>
</dbReference>
<organism evidence="1 2">
    <name type="scientific">Kandleria vitulina</name>
    <dbReference type="NCBI Taxonomy" id="1630"/>
    <lineage>
        <taxon>Bacteria</taxon>
        <taxon>Bacillati</taxon>
        <taxon>Bacillota</taxon>
        <taxon>Erysipelotrichia</taxon>
        <taxon>Erysipelotrichales</taxon>
        <taxon>Coprobacillaceae</taxon>
        <taxon>Kandleria</taxon>
    </lineage>
</organism>
<evidence type="ECO:0000313" key="1">
    <source>
        <dbReference type="EMBL" id="SDV99382.1"/>
    </source>
</evidence>
<protein>
    <submittedName>
        <fullName evidence="1">Uncharacterized protein</fullName>
    </submittedName>
</protein>
<accession>A0A1H2PWU4</accession>
<dbReference type="AlphaFoldDB" id="A0A1H2PWU4"/>
<gene>
    <name evidence="1" type="ORF">SAMN04487759_10186</name>
</gene>
<proteinExistence type="predicted"/>